<proteinExistence type="predicted"/>
<keyword evidence="1" id="KW-1185">Reference proteome</keyword>
<dbReference type="WBParaSite" id="ALUE_0001037401-mRNA-1">
    <property type="protein sequence ID" value="ALUE_0001037401-mRNA-1"/>
    <property type="gene ID" value="ALUE_0001037401"/>
</dbReference>
<protein>
    <submittedName>
        <fullName evidence="2">DHC_N1 domain-containing protein</fullName>
    </submittedName>
</protein>
<evidence type="ECO:0000313" key="1">
    <source>
        <dbReference type="Proteomes" id="UP000036681"/>
    </source>
</evidence>
<accession>A0A0M3I1X6</accession>
<dbReference type="Proteomes" id="UP000036681">
    <property type="component" value="Unplaced"/>
</dbReference>
<reference evidence="2" key="1">
    <citation type="submission" date="2017-02" db="UniProtKB">
        <authorList>
            <consortium name="WormBaseParasite"/>
        </authorList>
    </citation>
    <scope>IDENTIFICATION</scope>
</reference>
<sequence>MQQVPSYSGLFQEAVRGTLPSYCTETIPYMMRSEKLWGVIRHMRQIAEDQRQLFDSTKARYDEAESRIRPKPNLVRCQISYGPGILGAVE</sequence>
<organism evidence="1 2">
    <name type="scientific">Ascaris lumbricoides</name>
    <name type="common">Giant roundworm</name>
    <dbReference type="NCBI Taxonomy" id="6252"/>
    <lineage>
        <taxon>Eukaryota</taxon>
        <taxon>Metazoa</taxon>
        <taxon>Ecdysozoa</taxon>
        <taxon>Nematoda</taxon>
        <taxon>Chromadorea</taxon>
        <taxon>Rhabditida</taxon>
        <taxon>Spirurina</taxon>
        <taxon>Ascaridomorpha</taxon>
        <taxon>Ascaridoidea</taxon>
        <taxon>Ascarididae</taxon>
        <taxon>Ascaris</taxon>
    </lineage>
</organism>
<dbReference type="AlphaFoldDB" id="A0A0M3I1X6"/>
<name>A0A0M3I1X6_ASCLU</name>
<evidence type="ECO:0000313" key="2">
    <source>
        <dbReference type="WBParaSite" id="ALUE_0001037401-mRNA-1"/>
    </source>
</evidence>